<keyword evidence="2" id="KW-0378">Hydrolase</keyword>
<accession>A0A564TG94</accession>
<evidence type="ECO:0000313" key="3">
    <source>
        <dbReference type="Proteomes" id="UP000380217"/>
    </source>
</evidence>
<gene>
    <name evidence="2" type="ORF">SSSS39_01779</name>
</gene>
<sequence>MKEMGLNREIILIHETWCADNIWGEFATGLRQMEYTVHTPSFRYHDLPYQDCLTKVGTVTLQDYRDDLVALIESLNQPPLILGHSLGCLVA</sequence>
<dbReference type="GO" id="GO:0016787">
    <property type="term" value="F:hydrolase activity"/>
    <property type="evidence" value="ECO:0007669"/>
    <property type="project" value="UniProtKB-KW"/>
</dbReference>
<reference evidence="2 3" key="1">
    <citation type="submission" date="2019-07" db="EMBL/GenBank/DDBJ databases">
        <authorList>
            <person name="Hibberd C M."/>
            <person name="Gehrig L. J."/>
            <person name="Chang H.-W."/>
            <person name="Venkatesh S."/>
        </authorList>
    </citation>
    <scope>NUCLEOTIDE SEQUENCE [LARGE SCALE GENOMIC DNA]</scope>
    <source>
        <strain evidence="2">Streptococcus_salivarius_SS_Bg39</strain>
    </source>
</reference>
<feature type="domain" description="AB hydrolase-1" evidence="1">
    <location>
        <begin position="14"/>
        <end position="91"/>
    </location>
</feature>
<dbReference type="SUPFAM" id="SSF53474">
    <property type="entry name" value="alpha/beta-Hydrolases"/>
    <property type="match status" value="1"/>
</dbReference>
<name>A0A564TG94_STRVE</name>
<protein>
    <submittedName>
        <fullName evidence="2">Alpha/beta hydrolase family protein</fullName>
    </submittedName>
</protein>
<dbReference type="Gene3D" id="3.40.50.1820">
    <property type="entry name" value="alpha/beta hydrolase"/>
    <property type="match status" value="1"/>
</dbReference>
<dbReference type="EMBL" id="CABHNJ010000029">
    <property type="protein sequence ID" value="VUX06418.1"/>
    <property type="molecule type" value="Genomic_DNA"/>
</dbReference>
<dbReference type="AlphaFoldDB" id="A0A564TG94"/>
<organism evidence="2 3">
    <name type="scientific">Streptococcus vestibularis</name>
    <dbReference type="NCBI Taxonomy" id="1343"/>
    <lineage>
        <taxon>Bacteria</taxon>
        <taxon>Bacillati</taxon>
        <taxon>Bacillota</taxon>
        <taxon>Bacilli</taxon>
        <taxon>Lactobacillales</taxon>
        <taxon>Streptococcaceae</taxon>
        <taxon>Streptococcus</taxon>
    </lineage>
</organism>
<dbReference type="InterPro" id="IPR029058">
    <property type="entry name" value="AB_hydrolase_fold"/>
</dbReference>
<dbReference type="Pfam" id="PF12697">
    <property type="entry name" value="Abhydrolase_6"/>
    <property type="match status" value="1"/>
</dbReference>
<dbReference type="InterPro" id="IPR000073">
    <property type="entry name" value="AB_hydrolase_1"/>
</dbReference>
<evidence type="ECO:0000259" key="1">
    <source>
        <dbReference type="Pfam" id="PF12697"/>
    </source>
</evidence>
<dbReference type="Proteomes" id="UP000380217">
    <property type="component" value="Unassembled WGS sequence"/>
</dbReference>
<evidence type="ECO:0000313" key="2">
    <source>
        <dbReference type="EMBL" id="VUX06418.1"/>
    </source>
</evidence>
<proteinExistence type="predicted"/>